<keyword evidence="1" id="KW-1133">Transmembrane helix</keyword>
<dbReference type="Proteomes" id="UP001501940">
    <property type="component" value="Chromosome 5"/>
</dbReference>
<reference evidence="2" key="2">
    <citation type="submission" date="2025-08" db="UniProtKB">
        <authorList>
            <consortium name="Ensembl"/>
        </authorList>
    </citation>
    <scope>IDENTIFICATION</scope>
</reference>
<keyword evidence="1" id="KW-0472">Membrane</keyword>
<dbReference type="OMA" id="WPERKER"/>
<accession>A0A3Q1CPN7</accession>
<reference evidence="2" key="3">
    <citation type="submission" date="2025-09" db="UniProtKB">
        <authorList>
            <consortium name="Ensembl"/>
        </authorList>
    </citation>
    <scope>IDENTIFICATION</scope>
</reference>
<evidence type="ECO:0000313" key="2">
    <source>
        <dbReference type="Ensembl" id="ENSAOCP00000027434.2"/>
    </source>
</evidence>
<evidence type="ECO:0000256" key="1">
    <source>
        <dbReference type="SAM" id="Phobius"/>
    </source>
</evidence>
<dbReference type="STRING" id="80972.ENSAOCP00000027434"/>
<evidence type="ECO:0000313" key="3">
    <source>
        <dbReference type="Proteomes" id="UP001501940"/>
    </source>
</evidence>
<dbReference type="GeneTree" id="ENSGT00940000174941"/>
<keyword evidence="1" id="KW-0812">Transmembrane</keyword>
<dbReference type="Ensembl" id="ENSAOCT00000019502.2">
    <property type="protein sequence ID" value="ENSAOCP00000027434.2"/>
    <property type="gene ID" value="ENSAOCG00000016325.2"/>
</dbReference>
<proteinExistence type="predicted"/>
<keyword evidence="3" id="KW-1185">Reference proteome</keyword>
<organism evidence="2 3">
    <name type="scientific">Amphiprion ocellaris</name>
    <name type="common">Clown anemonefish</name>
    <dbReference type="NCBI Taxonomy" id="80972"/>
    <lineage>
        <taxon>Eukaryota</taxon>
        <taxon>Metazoa</taxon>
        <taxon>Chordata</taxon>
        <taxon>Craniata</taxon>
        <taxon>Vertebrata</taxon>
        <taxon>Euteleostomi</taxon>
        <taxon>Actinopterygii</taxon>
        <taxon>Neopterygii</taxon>
        <taxon>Teleostei</taxon>
        <taxon>Neoteleostei</taxon>
        <taxon>Acanthomorphata</taxon>
        <taxon>Ovalentaria</taxon>
        <taxon>Pomacentridae</taxon>
        <taxon>Amphiprion</taxon>
    </lineage>
</organism>
<name>A0A3Q1CPN7_AMPOC</name>
<reference evidence="2 3" key="1">
    <citation type="submission" date="2022-01" db="EMBL/GenBank/DDBJ databases">
        <title>A chromosome-scale genome assembly of the false clownfish, Amphiprion ocellaris.</title>
        <authorList>
            <person name="Ryu T."/>
        </authorList>
    </citation>
    <scope>NUCLEOTIDE SEQUENCE [LARGE SCALE GENOMIC DNA]</scope>
</reference>
<sequence>MTFTSETFEATVIGDEGGDLLAVLDELNSHTLPDGRVGLLSLHTTYSHFLENNSLGVRSSSEGVSLQGGAQMGLLVLLIMPFLLTAVIAELPGSTQFTQYNTFQTHFLAVTNPSFPTPEDVRKKLSWSKTIRYLSISTEKLEKLRQQQKRVKASCLQSTKAH</sequence>
<dbReference type="AlphaFoldDB" id="A0A3Q1CPN7"/>
<protein>
    <submittedName>
        <fullName evidence="2">Uncharacterized protein</fullName>
    </submittedName>
</protein>
<feature type="transmembrane region" description="Helical" evidence="1">
    <location>
        <begin position="69"/>
        <end position="89"/>
    </location>
</feature>